<proteinExistence type="predicted"/>
<accession>A0A939FU17</accession>
<dbReference type="PANTHER" id="PTHR43861:SF1">
    <property type="entry name" value="TRANS-ACONITATE 2-METHYLTRANSFERASE"/>
    <property type="match status" value="1"/>
</dbReference>
<protein>
    <submittedName>
        <fullName evidence="4">Class I SAM-dependent methyltransferase</fullName>
    </submittedName>
</protein>
<gene>
    <name evidence="4" type="ORF">J1792_32945</name>
</gene>
<keyword evidence="5" id="KW-1185">Reference proteome</keyword>
<dbReference type="GO" id="GO:0032259">
    <property type="term" value="P:methylation"/>
    <property type="evidence" value="ECO:0007669"/>
    <property type="project" value="UniProtKB-KW"/>
</dbReference>
<evidence type="ECO:0000259" key="3">
    <source>
        <dbReference type="Pfam" id="PF13649"/>
    </source>
</evidence>
<keyword evidence="1 4" id="KW-0489">Methyltransferase</keyword>
<dbReference type="PANTHER" id="PTHR43861">
    <property type="entry name" value="TRANS-ACONITATE 2-METHYLTRANSFERASE-RELATED"/>
    <property type="match status" value="1"/>
</dbReference>
<evidence type="ECO:0000256" key="1">
    <source>
        <dbReference type="ARBA" id="ARBA00022603"/>
    </source>
</evidence>
<evidence type="ECO:0000256" key="2">
    <source>
        <dbReference type="ARBA" id="ARBA00022679"/>
    </source>
</evidence>
<dbReference type="InterPro" id="IPR041698">
    <property type="entry name" value="Methyltransf_25"/>
</dbReference>
<dbReference type="InterPro" id="IPR029063">
    <property type="entry name" value="SAM-dependent_MTases_sf"/>
</dbReference>
<reference evidence="4" key="1">
    <citation type="submission" date="2021-03" db="EMBL/GenBank/DDBJ databases">
        <title>Streptomyces strains.</title>
        <authorList>
            <person name="Lund M.B."/>
            <person name="Toerring T."/>
        </authorList>
    </citation>
    <scope>NUCLEOTIDE SEQUENCE</scope>
    <source>
        <strain evidence="4">JCM 4242</strain>
    </source>
</reference>
<dbReference type="Pfam" id="PF13649">
    <property type="entry name" value="Methyltransf_25"/>
    <property type="match status" value="1"/>
</dbReference>
<dbReference type="GO" id="GO:0008168">
    <property type="term" value="F:methyltransferase activity"/>
    <property type="evidence" value="ECO:0007669"/>
    <property type="project" value="UniProtKB-KW"/>
</dbReference>
<keyword evidence="2" id="KW-0808">Transferase</keyword>
<feature type="domain" description="Methyltransferase" evidence="3">
    <location>
        <begin position="56"/>
        <end position="146"/>
    </location>
</feature>
<dbReference type="Proteomes" id="UP000664781">
    <property type="component" value="Unassembled WGS sequence"/>
</dbReference>
<comment type="caution">
    <text evidence="4">The sequence shown here is derived from an EMBL/GenBank/DDBJ whole genome shotgun (WGS) entry which is preliminary data.</text>
</comment>
<dbReference type="EMBL" id="JAFMOF010000008">
    <property type="protein sequence ID" value="MBO0657347.1"/>
    <property type="molecule type" value="Genomic_DNA"/>
</dbReference>
<dbReference type="CDD" id="cd02440">
    <property type="entry name" value="AdoMet_MTases"/>
    <property type="match status" value="1"/>
</dbReference>
<sequence>MLARMGDHTHHDSVRRSYDAVAEEYAARLHDELAGKPMDRALLTCLLEQTEPGTAIADLGCGPGHVAAWLADKGARTVGIDLSVGMIEAGRRRFSQVEFREGDLLKLPAEDGEFGSAVAFYTIIHLDPGDLRRAFEEAGRVLRPSGLLLLSFHISHEIRHLDEWWGHDVDVDFRFLDPAHIGGLLEAAGFTVEMRMERAHYAHEVETHRAYFLARRA</sequence>
<dbReference type="Gene3D" id="3.40.50.150">
    <property type="entry name" value="Vaccinia Virus protein VP39"/>
    <property type="match status" value="1"/>
</dbReference>
<dbReference type="SUPFAM" id="SSF53335">
    <property type="entry name" value="S-adenosyl-L-methionine-dependent methyltransferases"/>
    <property type="match status" value="1"/>
</dbReference>
<organism evidence="4 5">
    <name type="scientific">Streptomyces triculaminicus</name>
    <dbReference type="NCBI Taxonomy" id="2816232"/>
    <lineage>
        <taxon>Bacteria</taxon>
        <taxon>Bacillati</taxon>
        <taxon>Actinomycetota</taxon>
        <taxon>Actinomycetes</taxon>
        <taxon>Kitasatosporales</taxon>
        <taxon>Streptomycetaceae</taxon>
        <taxon>Streptomyces</taxon>
    </lineage>
</organism>
<name>A0A939FU17_9ACTN</name>
<dbReference type="AlphaFoldDB" id="A0A939FU17"/>
<evidence type="ECO:0000313" key="4">
    <source>
        <dbReference type="EMBL" id="MBO0657347.1"/>
    </source>
</evidence>
<dbReference type="GO" id="GO:0017000">
    <property type="term" value="P:antibiotic biosynthetic process"/>
    <property type="evidence" value="ECO:0007669"/>
    <property type="project" value="UniProtKB-ARBA"/>
</dbReference>
<evidence type="ECO:0000313" key="5">
    <source>
        <dbReference type="Proteomes" id="UP000664781"/>
    </source>
</evidence>